<proteinExistence type="predicted"/>
<organism evidence="1">
    <name type="scientific">CrAss-like virus sp. ctYsL76</name>
    <dbReference type="NCBI Taxonomy" id="2826826"/>
    <lineage>
        <taxon>Viruses</taxon>
        <taxon>Duplodnaviria</taxon>
        <taxon>Heunggongvirae</taxon>
        <taxon>Uroviricota</taxon>
        <taxon>Caudoviricetes</taxon>
        <taxon>Crassvirales</taxon>
    </lineage>
</organism>
<protein>
    <submittedName>
        <fullName evidence="1">N-terminal domain of CBF1 interacting co-repressor CIR</fullName>
    </submittedName>
</protein>
<name>A0A8S5QM93_9CAUD</name>
<evidence type="ECO:0000313" key="1">
    <source>
        <dbReference type="EMBL" id="DAE20114.1"/>
    </source>
</evidence>
<dbReference type="EMBL" id="BK015689">
    <property type="protein sequence ID" value="DAE20114.1"/>
    <property type="molecule type" value="Genomic_DNA"/>
</dbReference>
<accession>A0A8S5QM93</accession>
<sequence length="29" mass="3503">MRLDRIYVMPELDDSFHPLTYDSIELYVA</sequence>
<reference evidence="1" key="1">
    <citation type="journal article" date="2021" name="Proc. Natl. Acad. Sci. U.S.A.">
        <title>A Catalog of Tens of Thousands of Viruses from Human Metagenomes Reveals Hidden Associations with Chronic Diseases.</title>
        <authorList>
            <person name="Tisza M.J."/>
            <person name="Buck C.B."/>
        </authorList>
    </citation>
    <scope>NUCLEOTIDE SEQUENCE</scope>
    <source>
        <strain evidence="1">CtYsL76</strain>
    </source>
</reference>